<proteinExistence type="predicted"/>
<dbReference type="PROSITE" id="PS50943">
    <property type="entry name" value="HTH_CROC1"/>
    <property type="match status" value="1"/>
</dbReference>
<dbReference type="InterPro" id="IPR001387">
    <property type="entry name" value="Cro/C1-type_HTH"/>
</dbReference>
<name>A0A172YC60_9GAMM</name>
<dbReference type="InterPro" id="IPR013096">
    <property type="entry name" value="Cupin_2"/>
</dbReference>
<dbReference type="SMART" id="SM00530">
    <property type="entry name" value="HTH_XRE"/>
    <property type="match status" value="1"/>
</dbReference>
<dbReference type="CDD" id="cd02209">
    <property type="entry name" value="cupin_XRE_C"/>
    <property type="match status" value="1"/>
</dbReference>
<keyword evidence="6" id="KW-1185">Reference proteome</keyword>
<keyword evidence="1" id="KW-0805">Transcription regulation</keyword>
<dbReference type="PANTHER" id="PTHR46797:SF23">
    <property type="entry name" value="HTH-TYPE TRANSCRIPTIONAL REGULATOR SUTR"/>
    <property type="match status" value="1"/>
</dbReference>
<dbReference type="SUPFAM" id="SSF47413">
    <property type="entry name" value="lambda repressor-like DNA-binding domains"/>
    <property type="match status" value="1"/>
</dbReference>
<dbReference type="Pfam" id="PF01381">
    <property type="entry name" value="HTH_3"/>
    <property type="match status" value="1"/>
</dbReference>
<organism evidence="5 6">
    <name type="scientific">Halotalea alkalilenta</name>
    <dbReference type="NCBI Taxonomy" id="376489"/>
    <lineage>
        <taxon>Bacteria</taxon>
        <taxon>Pseudomonadati</taxon>
        <taxon>Pseudomonadota</taxon>
        <taxon>Gammaproteobacteria</taxon>
        <taxon>Oceanospirillales</taxon>
        <taxon>Halomonadaceae</taxon>
        <taxon>Halotalea</taxon>
    </lineage>
</organism>
<protein>
    <recommendedName>
        <fullName evidence="4">HTH cro/C1-type domain-containing protein</fullName>
    </recommendedName>
</protein>
<dbReference type="GO" id="GO:0003700">
    <property type="term" value="F:DNA-binding transcription factor activity"/>
    <property type="evidence" value="ECO:0007669"/>
    <property type="project" value="TreeGrafter"/>
</dbReference>
<dbReference type="Pfam" id="PF07883">
    <property type="entry name" value="Cupin_2"/>
    <property type="match status" value="1"/>
</dbReference>
<evidence type="ECO:0000259" key="4">
    <source>
        <dbReference type="PROSITE" id="PS50943"/>
    </source>
</evidence>
<dbReference type="Gene3D" id="2.60.120.10">
    <property type="entry name" value="Jelly Rolls"/>
    <property type="match status" value="1"/>
</dbReference>
<dbReference type="GO" id="GO:0003677">
    <property type="term" value="F:DNA binding"/>
    <property type="evidence" value="ECO:0007669"/>
    <property type="project" value="UniProtKB-KW"/>
</dbReference>
<dbReference type="AlphaFoldDB" id="A0A172YC60"/>
<dbReference type="EMBL" id="CP015243">
    <property type="protein sequence ID" value="ANF56706.1"/>
    <property type="molecule type" value="Genomic_DNA"/>
</dbReference>
<dbReference type="CDD" id="cd00093">
    <property type="entry name" value="HTH_XRE"/>
    <property type="match status" value="1"/>
</dbReference>
<evidence type="ECO:0000313" key="5">
    <source>
        <dbReference type="EMBL" id="ANF56706.1"/>
    </source>
</evidence>
<feature type="domain" description="HTH cro/C1-type" evidence="4">
    <location>
        <begin position="12"/>
        <end position="66"/>
    </location>
</feature>
<gene>
    <name evidence="5" type="ORF">A5892_03855</name>
</gene>
<dbReference type="STRING" id="376489.A5892_03855"/>
<evidence type="ECO:0000256" key="1">
    <source>
        <dbReference type="ARBA" id="ARBA00023015"/>
    </source>
</evidence>
<dbReference type="InterPro" id="IPR014710">
    <property type="entry name" value="RmlC-like_jellyroll"/>
</dbReference>
<dbReference type="RefSeq" id="WP_064121679.1">
    <property type="nucleotide sequence ID" value="NZ_CP015243.1"/>
</dbReference>
<keyword evidence="2" id="KW-0238">DNA-binding</keyword>
<keyword evidence="3" id="KW-0804">Transcription</keyword>
<evidence type="ECO:0000256" key="3">
    <source>
        <dbReference type="ARBA" id="ARBA00023163"/>
    </source>
</evidence>
<dbReference type="GO" id="GO:0005829">
    <property type="term" value="C:cytosol"/>
    <property type="evidence" value="ECO:0007669"/>
    <property type="project" value="TreeGrafter"/>
</dbReference>
<accession>A0A172YC60</accession>
<reference evidence="5 6" key="1">
    <citation type="submission" date="2016-04" db="EMBL/GenBank/DDBJ databases">
        <title>Complete Genome Sequence of Halotalea alkalilenta IHB B 13600.</title>
        <authorList>
            <person name="Swarnkar M.K."/>
            <person name="Sharma A."/>
            <person name="Kaushal K."/>
            <person name="Soni R."/>
            <person name="Rana S."/>
            <person name="Singh A.K."/>
            <person name="Gulati A."/>
        </authorList>
    </citation>
    <scope>NUCLEOTIDE SEQUENCE [LARGE SCALE GENOMIC DNA]</scope>
    <source>
        <strain evidence="5 6">IHB B 13600</strain>
    </source>
</reference>
<dbReference type="SUPFAM" id="SSF51182">
    <property type="entry name" value="RmlC-like cupins"/>
    <property type="match status" value="1"/>
</dbReference>
<dbReference type="Proteomes" id="UP000077875">
    <property type="component" value="Chromosome"/>
</dbReference>
<dbReference type="KEGG" id="haa:A5892_03855"/>
<dbReference type="Gene3D" id="1.10.260.40">
    <property type="entry name" value="lambda repressor-like DNA-binding domains"/>
    <property type="match status" value="1"/>
</dbReference>
<dbReference type="InterPro" id="IPR050807">
    <property type="entry name" value="TransReg_Diox_bact_type"/>
</dbReference>
<dbReference type="PANTHER" id="PTHR46797">
    <property type="entry name" value="HTH-TYPE TRANSCRIPTIONAL REGULATOR"/>
    <property type="match status" value="1"/>
</dbReference>
<dbReference type="InterPro" id="IPR010982">
    <property type="entry name" value="Lambda_DNA-bd_dom_sf"/>
</dbReference>
<sequence>MQEMNRVIGAVLRRLRRERGWSLDTCAASTGVSKAMLGQIERGESSPTVATLWRIASGMEVPFSTFWDEGSLVERRDRVVDDETLMNATLLEPYDAATGIELLLVELAPGCERVSQPHRRGVSEYVAVVEGRLEILVEEHWHALEVGQSLRFCADRPHGYRNLSDRRASFHNIIHHPRAEG</sequence>
<dbReference type="InterPro" id="IPR011051">
    <property type="entry name" value="RmlC_Cupin_sf"/>
</dbReference>
<evidence type="ECO:0000256" key="2">
    <source>
        <dbReference type="ARBA" id="ARBA00023125"/>
    </source>
</evidence>
<evidence type="ECO:0000313" key="6">
    <source>
        <dbReference type="Proteomes" id="UP000077875"/>
    </source>
</evidence>